<organism evidence="2 3">
    <name type="scientific">Rhizobium leguminosarum</name>
    <dbReference type="NCBI Taxonomy" id="384"/>
    <lineage>
        <taxon>Bacteria</taxon>
        <taxon>Pseudomonadati</taxon>
        <taxon>Pseudomonadota</taxon>
        <taxon>Alphaproteobacteria</taxon>
        <taxon>Hyphomicrobiales</taxon>
        <taxon>Rhizobiaceae</taxon>
        <taxon>Rhizobium/Agrobacterium group</taxon>
        <taxon>Rhizobium</taxon>
    </lineage>
</organism>
<evidence type="ECO:0000256" key="1">
    <source>
        <dbReference type="SAM" id="SignalP"/>
    </source>
</evidence>
<feature type="signal peptide" evidence="1">
    <location>
        <begin position="1"/>
        <end position="20"/>
    </location>
</feature>
<sequence>MFRSSCLATLICSVPLAAVAQSPNYCRNSFKQNEPIELRFMGLEYQILAFALAEKYCGAKPKSLKSRFLGYLEKNGCGPGTEIYSQVGAAIARMEGSSLKIIDMGAEENVAMSRQQVEEWASNTVAEFGGCEALTKAHDVEN</sequence>
<feature type="chain" id="PRO_5014862624" evidence="1">
    <location>
        <begin position="21"/>
        <end position="142"/>
    </location>
</feature>
<dbReference type="EMBL" id="CP025012">
    <property type="protein sequence ID" value="AUW42831.1"/>
    <property type="molecule type" value="Genomic_DNA"/>
</dbReference>
<proteinExistence type="predicted"/>
<dbReference type="RefSeq" id="WP_105006314.1">
    <property type="nucleotide sequence ID" value="NZ_CP025012.1"/>
</dbReference>
<keyword evidence="1" id="KW-0732">Signal</keyword>
<name>A0A2K9Z401_RHILE</name>
<evidence type="ECO:0000313" key="2">
    <source>
        <dbReference type="EMBL" id="AUW42831.1"/>
    </source>
</evidence>
<dbReference type="AlphaFoldDB" id="A0A2K9Z401"/>
<protein>
    <submittedName>
        <fullName evidence="2">Uncharacterized protein</fullName>
    </submittedName>
</protein>
<evidence type="ECO:0000313" key="3">
    <source>
        <dbReference type="Proteomes" id="UP000238523"/>
    </source>
</evidence>
<reference evidence="2 3" key="1">
    <citation type="submission" date="2017-11" db="EMBL/GenBank/DDBJ databases">
        <title>Complete genome of Rhizobium leguminosarum Norway, an ineffective micro-symbiont.</title>
        <authorList>
            <person name="Hoffrichter A."/>
            <person name="Liang J."/>
            <person name="Brachmann A."/>
            <person name="Marin M."/>
        </authorList>
    </citation>
    <scope>NUCLEOTIDE SEQUENCE [LARGE SCALE GENOMIC DNA]</scope>
    <source>
        <strain evidence="2 3">Norway</strain>
    </source>
</reference>
<gene>
    <name evidence="2" type="ORF">CUJ84_Chr002476</name>
</gene>
<dbReference type="Proteomes" id="UP000238523">
    <property type="component" value="Chromosome"/>
</dbReference>
<accession>A0A2K9Z401</accession>